<feature type="transmembrane region" description="Helical" evidence="11">
    <location>
        <begin position="78"/>
        <end position="100"/>
    </location>
</feature>
<dbReference type="SUPFAM" id="SSF161111">
    <property type="entry name" value="Cation efflux protein transmembrane domain-like"/>
    <property type="match status" value="1"/>
</dbReference>
<feature type="domain" description="Cation efflux protein transmembrane" evidence="12">
    <location>
        <begin position="12"/>
        <end position="267"/>
    </location>
</feature>
<evidence type="ECO:0000259" key="13">
    <source>
        <dbReference type="Pfam" id="PF16916"/>
    </source>
</evidence>
<dbReference type="AlphaFoldDB" id="A0A9J7KXR8"/>
<dbReference type="Proteomes" id="UP000001554">
    <property type="component" value="Chromosome 4"/>
</dbReference>
<proteinExistence type="inferred from homology"/>
<feature type="compositionally biased region" description="Basic and acidic residues" evidence="10">
    <location>
        <begin position="427"/>
        <end position="438"/>
    </location>
</feature>
<keyword evidence="3" id="KW-0813">Transport</keyword>
<evidence type="ECO:0000313" key="14">
    <source>
        <dbReference type="Proteomes" id="UP000001554"/>
    </source>
</evidence>
<dbReference type="GO" id="GO:0015297">
    <property type="term" value="F:antiporter activity"/>
    <property type="evidence" value="ECO:0007669"/>
    <property type="project" value="UniProtKB-KW"/>
</dbReference>
<dbReference type="KEGG" id="bfo:118413268"/>
<evidence type="ECO:0000256" key="9">
    <source>
        <dbReference type="ARBA" id="ARBA00048349"/>
    </source>
</evidence>
<dbReference type="RefSeq" id="XP_035672411.1">
    <property type="nucleotide sequence ID" value="XM_035816518.1"/>
</dbReference>
<evidence type="ECO:0000313" key="15">
    <source>
        <dbReference type="RefSeq" id="XP_035672411.1"/>
    </source>
</evidence>
<dbReference type="OMA" id="CLFHQHG"/>
<dbReference type="InterPro" id="IPR002524">
    <property type="entry name" value="Cation_efflux"/>
</dbReference>
<comment type="subcellular location">
    <subcellularLocation>
        <location evidence="1">Membrane</location>
        <topology evidence="1">Multi-pass membrane protein</topology>
    </subcellularLocation>
</comment>
<feature type="transmembrane region" description="Helical" evidence="11">
    <location>
        <begin position="112"/>
        <end position="132"/>
    </location>
</feature>
<evidence type="ECO:0000256" key="5">
    <source>
        <dbReference type="ARBA" id="ARBA00022692"/>
    </source>
</evidence>
<reference evidence="14" key="1">
    <citation type="journal article" date="2020" name="Nat. Ecol. Evol.">
        <title>Deeply conserved synteny resolves early events in vertebrate evolution.</title>
        <authorList>
            <person name="Simakov O."/>
            <person name="Marletaz F."/>
            <person name="Yue J.X."/>
            <person name="O'Connell B."/>
            <person name="Jenkins J."/>
            <person name="Brandt A."/>
            <person name="Calef R."/>
            <person name="Tung C.H."/>
            <person name="Huang T.K."/>
            <person name="Schmutz J."/>
            <person name="Satoh N."/>
            <person name="Yu J.K."/>
            <person name="Putnam N.H."/>
            <person name="Green R.E."/>
            <person name="Rokhsar D.S."/>
        </authorList>
    </citation>
    <scope>NUCLEOTIDE SEQUENCE [LARGE SCALE GENOMIC DNA]</scope>
    <source>
        <strain evidence="14">S238N-H82</strain>
    </source>
</reference>
<evidence type="ECO:0000313" key="16">
    <source>
        <dbReference type="RefSeq" id="XP_035672412.1"/>
    </source>
</evidence>
<keyword evidence="14" id="KW-1185">Reference proteome</keyword>
<evidence type="ECO:0000256" key="1">
    <source>
        <dbReference type="ARBA" id="ARBA00004141"/>
    </source>
</evidence>
<evidence type="ECO:0000256" key="11">
    <source>
        <dbReference type="SAM" id="Phobius"/>
    </source>
</evidence>
<feature type="region of interest" description="Disordered" evidence="10">
    <location>
        <begin position="141"/>
        <end position="192"/>
    </location>
</feature>
<feature type="transmembrane region" description="Helical" evidence="11">
    <location>
        <begin position="12"/>
        <end position="31"/>
    </location>
</feature>
<dbReference type="GO" id="GO:0071577">
    <property type="term" value="P:zinc ion transmembrane transport"/>
    <property type="evidence" value="ECO:0000318"/>
    <property type="project" value="GO_Central"/>
</dbReference>
<name>A0A9J7KXR8_BRAFL</name>
<evidence type="ECO:0000256" key="2">
    <source>
        <dbReference type="ARBA" id="ARBA00008873"/>
    </source>
</evidence>
<feature type="domain" description="Cation efflux protein cytoplasmic" evidence="13">
    <location>
        <begin position="281"/>
        <end position="344"/>
    </location>
</feature>
<keyword evidence="4" id="KW-0050">Antiport</keyword>
<evidence type="ECO:0000256" key="3">
    <source>
        <dbReference type="ARBA" id="ARBA00022448"/>
    </source>
</evidence>
<dbReference type="InterPro" id="IPR036837">
    <property type="entry name" value="Cation_efflux_CTD_sf"/>
</dbReference>
<dbReference type="NCBIfam" id="TIGR01297">
    <property type="entry name" value="CDF"/>
    <property type="match status" value="1"/>
</dbReference>
<dbReference type="Pfam" id="PF01545">
    <property type="entry name" value="Cation_efflux"/>
    <property type="match status" value="1"/>
</dbReference>
<dbReference type="GO" id="GO:0006882">
    <property type="term" value="P:intracellular zinc ion homeostasis"/>
    <property type="evidence" value="ECO:0000318"/>
    <property type="project" value="GO_Central"/>
</dbReference>
<dbReference type="GeneID" id="118413268"/>
<dbReference type="Pfam" id="PF16916">
    <property type="entry name" value="ZT_dimer"/>
    <property type="match status" value="1"/>
</dbReference>
<dbReference type="GO" id="GO:0005385">
    <property type="term" value="F:zinc ion transmembrane transporter activity"/>
    <property type="evidence" value="ECO:0000318"/>
    <property type="project" value="GO_Central"/>
</dbReference>
<gene>
    <name evidence="15 16 17" type="primary">LOC118413268</name>
</gene>
<evidence type="ECO:0000256" key="6">
    <source>
        <dbReference type="ARBA" id="ARBA00022833"/>
    </source>
</evidence>
<dbReference type="InterPro" id="IPR058533">
    <property type="entry name" value="Cation_efflux_TM"/>
</dbReference>
<feature type="compositionally biased region" description="Acidic residues" evidence="10">
    <location>
        <begin position="157"/>
        <end position="166"/>
    </location>
</feature>
<sequence length="447" mass="48288">MGRYTGKTCRLICMLTLTFSFFLVEIVVGYVTNSMALVADSFHMLSDVVSLIVGLGAVRISRVKTSKNTFGWARAEVLGALVNAVFLAALCFSILVESIQRLIEIEEITDPILILIVGGAGLFINLIGLFLFHGHGHGHSHGGGGHGHSHGGHGEDSSDGGEEEDLMVTVGSNGSSNIIANGDVDSKDGKQKTKEVASSAQLNMRGVFLHVLGDALGSVVVMISATIIWQAEGAWKYYVDPAMSIGMVIIIMSTTFPLLKESGLILLQTVPPHLKMDALKKKLIEQVDGVLAVHEFHIWQLAGNRIIASAHIKVRNLADYMLIAEKIKEFFHNEGIHSTTIQPEFVEPYDEMFLNANLSQSDACFLTCAPEKNCLTKTCCGKPGLEANKDVRQRNGRGVENDVVNDPVMVRVVTSNSQTVRPGDVRLAEGVDGSDSHHSIVSVESSL</sequence>
<evidence type="ECO:0000313" key="17">
    <source>
        <dbReference type="RefSeq" id="XP_035672413.1"/>
    </source>
</evidence>
<keyword evidence="7 11" id="KW-1133">Transmembrane helix</keyword>
<feature type="region of interest" description="Disordered" evidence="10">
    <location>
        <begin position="427"/>
        <end position="447"/>
    </location>
</feature>
<comment type="catalytic activity">
    <reaction evidence="9">
        <text>Zn(2+)(in) + 2 H(+)(out) = Zn(2+)(out) + 2 H(+)(in)</text>
        <dbReference type="Rhea" id="RHEA:72627"/>
        <dbReference type="ChEBI" id="CHEBI:15378"/>
        <dbReference type="ChEBI" id="CHEBI:29105"/>
    </reaction>
</comment>
<feature type="transmembrane region" description="Helical" evidence="11">
    <location>
        <begin position="207"/>
        <end position="229"/>
    </location>
</feature>
<dbReference type="SUPFAM" id="SSF160240">
    <property type="entry name" value="Cation efflux protein cytoplasmic domain-like"/>
    <property type="match status" value="1"/>
</dbReference>
<dbReference type="RefSeq" id="XP_035672412.1">
    <property type="nucleotide sequence ID" value="XM_035816519.1"/>
</dbReference>
<dbReference type="RefSeq" id="XP_035672413.1">
    <property type="nucleotide sequence ID" value="XM_035816520.1"/>
</dbReference>
<evidence type="ECO:0000256" key="4">
    <source>
        <dbReference type="ARBA" id="ARBA00022449"/>
    </source>
</evidence>
<dbReference type="InterPro" id="IPR027470">
    <property type="entry name" value="Cation_efflux_CTD"/>
</dbReference>
<keyword evidence="6" id="KW-0862">Zinc</keyword>
<dbReference type="InterPro" id="IPR027469">
    <property type="entry name" value="Cation_efflux_TMD_sf"/>
</dbReference>
<keyword evidence="5 11" id="KW-0812">Transmembrane</keyword>
<reference evidence="15 16" key="2">
    <citation type="submission" date="2025-04" db="UniProtKB">
        <authorList>
            <consortium name="RefSeq"/>
        </authorList>
    </citation>
    <scope>IDENTIFICATION</scope>
    <source>
        <strain evidence="15 16">S238N-H82</strain>
        <tissue evidence="15 16">Testes</tissue>
    </source>
</reference>
<accession>A0A9J7KXR8</accession>
<dbReference type="PANTHER" id="PTHR45820:SF4">
    <property type="entry name" value="ZINC TRANSPORTER 63C, ISOFORM F"/>
    <property type="match status" value="1"/>
</dbReference>
<dbReference type="Gene3D" id="1.20.1510.10">
    <property type="entry name" value="Cation efflux protein transmembrane domain"/>
    <property type="match status" value="1"/>
</dbReference>
<evidence type="ECO:0000256" key="10">
    <source>
        <dbReference type="SAM" id="MobiDB-lite"/>
    </source>
</evidence>
<organism evidence="14 16">
    <name type="scientific">Branchiostoma floridae</name>
    <name type="common">Florida lancelet</name>
    <name type="synonym">Amphioxus</name>
    <dbReference type="NCBI Taxonomy" id="7739"/>
    <lineage>
        <taxon>Eukaryota</taxon>
        <taxon>Metazoa</taxon>
        <taxon>Chordata</taxon>
        <taxon>Cephalochordata</taxon>
        <taxon>Leptocardii</taxon>
        <taxon>Amphioxiformes</taxon>
        <taxon>Branchiostomatidae</taxon>
        <taxon>Branchiostoma</taxon>
    </lineage>
</organism>
<dbReference type="OrthoDB" id="29444at2759"/>
<keyword evidence="8 11" id="KW-0472">Membrane</keyword>
<dbReference type="GO" id="GO:0016020">
    <property type="term" value="C:membrane"/>
    <property type="evidence" value="ECO:0000318"/>
    <property type="project" value="GO_Central"/>
</dbReference>
<dbReference type="PANTHER" id="PTHR45820">
    <property type="entry name" value="FI23527P1"/>
    <property type="match status" value="1"/>
</dbReference>
<comment type="similarity">
    <text evidence="2">Belongs to the cation diffusion facilitator (CDF) transporter (TC 2.A.4) family. SLC30A subfamily.</text>
</comment>
<evidence type="ECO:0000256" key="8">
    <source>
        <dbReference type="ARBA" id="ARBA00023136"/>
    </source>
</evidence>
<feature type="transmembrane region" description="Helical" evidence="11">
    <location>
        <begin position="241"/>
        <end position="259"/>
    </location>
</feature>
<feature type="compositionally biased region" description="Polar residues" evidence="10">
    <location>
        <begin position="170"/>
        <end position="179"/>
    </location>
</feature>
<dbReference type="GO" id="GO:0010312">
    <property type="term" value="P:detoxification of zinc ion"/>
    <property type="evidence" value="ECO:0000318"/>
    <property type="project" value="GO_Central"/>
</dbReference>
<evidence type="ECO:0000259" key="12">
    <source>
        <dbReference type="Pfam" id="PF01545"/>
    </source>
</evidence>
<evidence type="ECO:0000256" key="7">
    <source>
        <dbReference type="ARBA" id="ARBA00022989"/>
    </source>
</evidence>
<protein>
    <submittedName>
        <fullName evidence="15 16">Zinc transporter 1-like</fullName>
    </submittedName>
</protein>